<gene>
    <name evidence="2" type="ORF">ACD_78C00428G0001</name>
</gene>
<dbReference type="Gene3D" id="3.90.1640.30">
    <property type="match status" value="1"/>
</dbReference>
<dbReference type="InterPro" id="IPR051673">
    <property type="entry name" value="SSDNA_exonuclease_RecJ"/>
</dbReference>
<dbReference type="InterPro" id="IPR001667">
    <property type="entry name" value="DDH_dom"/>
</dbReference>
<evidence type="ECO:0000259" key="1">
    <source>
        <dbReference type="Pfam" id="PF01368"/>
    </source>
</evidence>
<dbReference type="PANTHER" id="PTHR30255:SF2">
    <property type="entry name" value="SINGLE-STRANDED-DNA-SPECIFIC EXONUCLEASE RECJ"/>
    <property type="match status" value="1"/>
</dbReference>
<dbReference type="SUPFAM" id="SSF64182">
    <property type="entry name" value="DHH phosphoesterases"/>
    <property type="match status" value="1"/>
</dbReference>
<feature type="domain" description="DDH" evidence="1">
    <location>
        <begin position="72"/>
        <end position="226"/>
    </location>
</feature>
<comment type="caution">
    <text evidence="2">The sequence shown here is derived from an EMBL/GenBank/DDBJ whole genome shotgun (WGS) entry which is preliminary data.</text>
</comment>
<dbReference type="EMBL" id="AMFJ01034428">
    <property type="protein sequence ID" value="EKD29380.1"/>
    <property type="molecule type" value="Genomic_DNA"/>
</dbReference>
<organism evidence="2">
    <name type="scientific">uncultured bacterium</name>
    <name type="common">gcode 4</name>
    <dbReference type="NCBI Taxonomy" id="1234023"/>
    <lineage>
        <taxon>Bacteria</taxon>
        <taxon>environmental samples</taxon>
    </lineage>
</organism>
<reference evidence="2" key="1">
    <citation type="journal article" date="2012" name="Science">
        <title>Fermentation, hydrogen, and sulfur metabolism in multiple uncultivated bacterial phyla.</title>
        <authorList>
            <person name="Wrighton K.C."/>
            <person name="Thomas B.C."/>
            <person name="Sharon I."/>
            <person name="Miller C.S."/>
            <person name="Castelle C.J."/>
            <person name="VerBerkmoes N.C."/>
            <person name="Wilkins M.J."/>
            <person name="Hettich R.L."/>
            <person name="Lipton M.S."/>
            <person name="Williams K.H."/>
            <person name="Long P.E."/>
            <person name="Banfield J.F."/>
        </authorList>
    </citation>
    <scope>NUCLEOTIDE SEQUENCE [LARGE SCALE GENOMIC DNA]</scope>
</reference>
<protein>
    <recommendedName>
        <fullName evidence="1">DDH domain-containing protein</fullName>
    </recommendedName>
</protein>
<sequence length="238" mass="26525">MKTLRGYTAELLSENIDDLTTTILSNRGLTLTPAELEAFFHPSFADLHDPYLLDGMDKAVERIMKARENKERVVIFGDYDVDGVSATALLVRFFNDIGITISYRLPHRVHDGYGLKKHFIDELAEKDVKLIITVDCGSRDVEAIRYAREKGIDVIISDHHTVPDVLPADTIAILNPKIIESGYPFSYLSGSGVAFKILSALAREIFPSEKYESIIAEYVDFAALGTIADCMPLIGENR</sequence>
<accession>K1XGI1</accession>
<dbReference type="GO" id="GO:0004527">
    <property type="term" value="F:exonuclease activity"/>
    <property type="evidence" value="ECO:0007669"/>
    <property type="project" value="UniProtKB-KW"/>
</dbReference>
<dbReference type="InterPro" id="IPR038763">
    <property type="entry name" value="DHH_sf"/>
</dbReference>
<feature type="non-terminal residue" evidence="2">
    <location>
        <position position="238"/>
    </location>
</feature>
<name>K1XGI1_9BACT</name>
<dbReference type="AlphaFoldDB" id="K1XGI1"/>
<dbReference type="PANTHER" id="PTHR30255">
    <property type="entry name" value="SINGLE-STRANDED-DNA-SPECIFIC EXONUCLEASE RECJ"/>
    <property type="match status" value="1"/>
</dbReference>
<proteinExistence type="predicted"/>
<dbReference type="Pfam" id="PF01368">
    <property type="entry name" value="DHH"/>
    <property type="match status" value="1"/>
</dbReference>
<evidence type="ECO:0000313" key="2">
    <source>
        <dbReference type="EMBL" id="EKD29380.1"/>
    </source>
</evidence>